<reference evidence="2" key="1">
    <citation type="submission" date="2022-09" db="EMBL/GenBank/DDBJ databases">
        <title>Isolation and characterization of 3-chlorobenzoate degrading bacteria from soils in Shizuoka.</title>
        <authorList>
            <person name="Ifat A."/>
            <person name="Ogawa N."/>
            <person name="Kimbara K."/>
            <person name="Moriuchi R."/>
            <person name="Dohra H."/>
            <person name="Shintani M."/>
        </authorList>
    </citation>
    <scope>NUCLEOTIDE SEQUENCE</scope>
    <source>
        <strain evidence="2">19CS4-2</strain>
    </source>
</reference>
<dbReference type="AlphaFoldDB" id="A0AA37I819"/>
<evidence type="ECO:0000313" key="2">
    <source>
        <dbReference type="EMBL" id="GJH23934.1"/>
    </source>
</evidence>
<evidence type="ECO:0000313" key="3">
    <source>
        <dbReference type="Proteomes" id="UP001055111"/>
    </source>
</evidence>
<accession>A0AA37I819</accession>
<proteinExistence type="predicted"/>
<gene>
    <name evidence="2" type="ORF">CBA19CS42_05480</name>
</gene>
<organism evidence="2 3">
    <name type="scientific">Caballeronia novacaledonica</name>
    <dbReference type="NCBI Taxonomy" id="1544861"/>
    <lineage>
        <taxon>Bacteria</taxon>
        <taxon>Pseudomonadati</taxon>
        <taxon>Pseudomonadota</taxon>
        <taxon>Betaproteobacteria</taxon>
        <taxon>Burkholderiales</taxon>
        <taxon>Burkholderiaceae</taxon>
        <taxon>Caballeronia</taxon>
    </lineage>
</organism>
<feature type="region of interest" description="Disordered" evidence="1">
    <location>
        <begin position="1"/>
        <end position="23"/>
    </location>
</feature>
<name>A0AA37I819_9BURK</name>
<evidence type="ECO:0000256" key="1">
    <source>
        <dbReference type="SAM" id="MobiDB-lite"/>
    </source>
</evidence>
<comment type="caution">
    <text evidence="2">The sequence shown here is derived from an EMBL/GenBank/DDBJ whole genome shotgun (WGS) entry which is preliminary data.</text>
</comment>
<protein>
    <submittedName>
        <fullName evidence="2">Uncharacterized protein</fullName>
    </submittedName>
</protein>
<sequence>MAPRSIVFEADAEETNSKRGAGASRWVAKLHSDETNEFDVRTANPALNLSCRGWSRDVGEKTT</sequence>
<dbReference type="EMBL" id="BPUS01000001">
    <property type="protein sequence ID" value="GJH23934.1"/>
    <property type="molecule type" value="Genomic_DNA"/>
</dbReference>
<dbReference type="Proteomes" id="UP001055111">
    <property type="component" value="Unassembled WGS sequence"/>
</dbReference>
<dbReference type="RefSeq" id="WP_238210282.1">
    <property type="nucleotide sequence ID" value="NZ_BPUS01000001.1"/>
</dbReference>